<dbReference type="EMBL" id="AGCM01000124">
    <property type="protein sequence ID" value="EHM52743.1"/>
    <property type="molecule type" value="Genomic_DNA"/>
</dbReference>
<gene>
    <name evidence="1" type="ORF">HMPREF9080_02153</name>
</gene>
<evidence type="ECO:0000313" key="1">
    <source>
        <dbReference type="EMBL" id="EHM52743.1"/>
    </source>
</evidence>
<protein>
    <submittedName>
        <fullName evidence="1">Uncharacterized protein</fullName>
    </submittedName>
</protein>
<dbReference type="STRING" id="797473.HMPREF9080_02153"/>
<organism evidence="1 2">
    <name type="scientific">Cardiobacterium valvarum F0432</name>
    <dbReference type="NCBI Taxonomy" id="797473"/>
    <lineage>
        <taxon>Bacteria</taxon>
        <taxon>Pseudomonadati</taxon>
        <taxon>Pseudomonadota</taxon>
        <taxon>Gammaproteobacteria</taxon>
        <taxon>Cardiobacteriales</taxon>
        <taxon>Cardiobacteriaceae</taxon>
        <taxon>Cardiobacterium</taxon>
    </lineage>
</organism>
<dbReference type="AlphaFoldDB" id="G9ZH96"/>
<sequence>MPLNVEGLFDVHAEGLGEAAQIVTQQVNNHQVFGAVFGVGGEGGSCRRVHGIVACCGRSALHRQGVQQAAVAGEVEFGREAEGVAVVGMPGIGGVRRGLAGAQAAVEGGGLAVGCAMQADGVVDLVAVARAQFFVDGSDDRGIGGRVAVGVQACQAGGSTVVLCGQPGVNSVAMQMVQRGVPVKGKRCGRSSKAEQGMAEFVGDAQGGMQAACPAVCQQFVQFVKAGGRQQDAGAVLLVETGAVGAGVVKEDKGVVHAGIVTMAWPARLTRQPFVYRRMRNWDNLIMKNRL</sequence>
<dbReference type="HOGENOM" id="CLU_955429_0_0_6"/>
<comment type="caution">
    <text evidence="1">The sequence shown here is derived from an EMBL/GenBank/DDBJ whole genome shotgun (WGS) entry which is preliminary data.</text>
</comment>
<reference evidence="1 2" key="1">
    <citation type="submission" date="2011-08" db="EMBL/GenBank/DDBJ databases">
        <authorList>
            <person name="Weinstock G."/>
            <person name="Sodergren E."/>
            <person name="Clifton S."/>
            <person name="Fulton L."/>
            <person name="Fulton B."/>
            <person name="Courtney L."/>
            <person name="Fronick C."/>
            <person name="Harrison M."/>
            <person name="Strong C."/>
            <person name="Farmer C."/>
            <person name="Delahaunty K."/>
            <person name="Markovic C."/>
            <person name="Hall O."/>
            <person name="Minx P."/>
            <person name="Tomlinson C."/>
            <person name="Mitreva M."/>
            <person name="Hou S."/>
            <person name="Chen J."/>
            <person name="Wollam A."/>
            <person name="Pepin K.H."/>
            <person name="Johnson M."/>
            <person name="Bhonagiri V."/>
            <person name="Zhang X."/>
            <person name="Suruliraj S."/>
            <person name="Warren W."/>
            <person name="Chinwalla A."/>
            <person name="Mardis E.R."/>
            <person name="Wilson R.K."/>
        </authorList>
    </citation>
    <scope>NUCLEOTIDE SEQUENCE [LARGE SCALE GENOMIC DNA]</scope>
    <source>
        <strain evidence="1 2">F0432</strain>
    </source>
</reference>
<proteinExistence type="predicted"/>
<name>G9ZH96_9GAMM</name>
<evidence type="ECO:0000313" key="2">
    <source>
        <dbReference type="Proteomes" id="UP000004750"/>
    </source>
</evidence>
<accession>G9ZH96</accession>
<dbReference type="Proteomes" id="UP000004750">
    <property type="component" value="Unassembled WGS sequence"/>
</dbReference>